<keyword evidence="2" id="KW-0229">DNA integration</keyword>
<protein>
    <recommendedName>
        <fullName evidence="5">Tyr recombinase domain-containing protein</fullName>
    </recommendedName>
</protein>
<proteinExistence type="inferred from homology"/>
<keyword evidence="3" id="KW-0238">DNA-binding</keyword>
<dbReference type="EMBL" id="AZFI01000002">
    <property type="protein sequence ID" value="KRM31983.1"/>
    <property type="molecule type" value="Genomic_DNA"/>
</dbReference>
<evidence type="ECO:0000256" key="4">
    <source>
        <dbReference type="ARBA" id="ARBA00023172"/>
    </source>
</evidence>
<dbReference type="Pfam" id="PF14659">
    <property type="entry name" value="Phage_int_SAM_3"/>
    <property type="match status" value="1"/>
</dbReference>
<evidence type="ECO:0000256" key="3">
    <source>
        <dbReference type="ARBA" id="ARBA00023125"/>
    </source>
</evidence>
<evidence type="ECO:0000256" key="1">
    <source>
        <dbReference type="ARBA" id="ARBA00008857"/>
    </source>
</evidence>
<dbReference type="InterPro" id="IPR002104">
    <property type="entry name" value="Integrase_catalytic"/>
</dbReference>
<dbReference type="InterPro" id="IPR050090">
    <property type="entry name" value="Tyrosine_recombinase_XerCD"/>
</dbReference>
<dbReference type="Pfam" id="PF00589">
    <property type="entry name" value="Phage_integrase"/>
    <property type="match status" value="1"/>
</dbReference>
<gene>
    <name evidence="6" type="ORF">FC65_GL000896</name>
</gene>
<dbReference type="Proteomes" id="UP000051217">
    <property type="component" value="Unassembled WGS sequence"/>
</dbReference>
<dbReference type="Pfam" id="PF14657">
    <property type="entry name" value="Arm-DNA-bind_4"/>
    <property type="match status" value="1"/>
</dbReference>
<dbReference type="PANTHER" id="PTHR30349">
    <property type="entry name" value="PHAGE INTEGRASE-RELATED"/>
    <property type="match status" value="1"/>
</dbReference>
<keyword evidence="7" id="KW-1185">Reference proteome</keyword>
<sequence>MINKKHISPRPEFEMCLYTIKGCGAPFFFILSQKGGGAYPALTHTQRRIIMRNKNIKSYKKKNGTTAYRFKAYLGTDPVTGKRIETTRRGFKSAREAQRALDRLRVDYDTNGWHRRNGGQIRTFGELFSAWHKVHAQTIKISTAGQQKKLYEADLKNDFDNIKLDKLTPQYIQNFFNGFAKTHSTIKNCAVLLKMPLQYAVKMEIIDNNPFDKVVLPKGQKSQFEGTVNFYTREELTYFLKRAEKVDQKLYTYFWLLAYTGARKSEALALNWDDINFDKKALRIDKTLAYNPINRDLLVQDTKTKSSVRTISLDQQTIQVLKQWHLNLQKRNFKLGLGNTDIVFPNKFNRYTTTSVPQQWLERIYGHFPQKRIRVHGFRHTHASLLFEAGASIKEVQIRLGHGNAGTTMDVYAHVLKSRSNETGERFAKYMDN</sequence>
<dbReference type="SUPFAM" id="SSF56349">
    <property type="entry name" value="DNA breaking-rejoining enzymes"/>
    <property type="match status" value="1"/>
</dbReference>
<accession>A0ABR5PNJ8</accession>
<dbReference type="InterPro" id="IPR028259">
    <property type="entry name" value="AP2-like_int_N"/>
</dbReference>
<keyword evidence="4" id="KW-0233">DNA recombination</keyword>
<comment type="similarity">
    <text evidence="1">Belongs to the 'phage' integrase family.</text>
</comment>
<dbReference type="PANTHER" id="PTHR30349:SF64">
    <property type="entry name" value="PROPHAGE INTEGRASE INTD-RELATED"/>
    <property type="match status" value="1"/>
</dbReference>
<dbReference type="Gene3D" id="1.10.150.130">
    <property type="match status" value="1"/>
</dbReference>
<comment type="caution">
    <text evidence="6">The sequence shown here is derived from an EMBL/GenBank/DDBJ whole genome shotgun (WGS) entry which is preliminary data.</text>
</comment>
<feature type="domain" description="Tyr recombinase" evidence="5">
    <location>
        <begin position="226"/>
        <end position="425"/>
    </location>
</feature>
<dbReference type="InterPro" id="IPR004107">
    <property type="entry name" value="Integrase_SAM-like_N"/>
</dbReference>
<evidence type="ECO:0000259" key="5">
    <source>
        <dbReference type="PROSITE" id="PS51898"/>
    </source>
</evidence>
<evidence type="ECO:0000256" key="2">
    <source>
        <dbReference type="ARBA" id="ARBA00022908"/>
    </source>
</evidence>
<evidence type="ECO:0000313" key="6">
    <source>
        <dbReference type="EMBL" id="KRM31983.1"/>
    </source>
</evidence>
<dbReference type="InterPro" id="IPR011010">
    <property type="entry name" value="DNA_brk_join_enz"/>
</dbReference>
<dbReference type="InterPro" id="IPR013762">
    <property type="entry name" value="Integrase-like_cat_sf"/>
</dbReference>
<dbReference type="InterPro" id="IPR010998">
    <property type="entry name" value="Integrase_recombinase_N"/>
</dbReference>
<dbReference type="CDD" id="cd01189">
    <property type="entry name" value="INT_ICEBs1_C_like"/>
    <property type="match status" value="1"/>
</dbReference>
<dbReference type="Gene3D" id="1.10.443.10">
    <property type="entry name" value="Intergrase catalytic core"/>
    <property type="match status" value="1"/>
</dbReference>
<evidence type="ECO:0000313" key="7">
    <source>
        <dbReference type="Proteomes" id="UP000051217"/>
    </source>
</evidence>
<reference evidence="6 7" key="1">
    <citation type="journal article" date="2015" name="Genome Announc.">
        <title>Expanding the biotechnology potential of lactobacilli through comparative genomics of 213 strains and associated genera.</title>
        <authorList>
            <person name="Sun Z."/>
            <person name="Harris H.M."/>
            <person name="McCann A."/>
            <person name="Guo C."/>
            <person name="Argimon S."/>
            <person name="Zhang W."/>
            <person name="Yang X."/>
            <person name="Jeffery I.B."/>
            <person name="Cooney J.C."/>
            <person name="Kagawa T.F."/>
            <person name="Liu W."/>
            <person name="Song Y."/>
            <person name="Salvetti E."/>
            <person name="Wrobel A."/>
            <person name="Rasinkangas P."/>
            <person name="Parkhill J."/>
            <person name="Rea M.C."/>
            <person name="O'Sullivan O."/>
            <person name="Ritari J."/>
            <person name="Douillard F.P."/>
            <person name="Paul Ross R."/>
            <person name="Yang R."/>
            <person name="Briner A.E."/>
            <person name="Felis G.E."/>
            <person name="de Vos W.M."/>
            <person name="Barrangou R."/>
            <person name="Klaenhammer T.R."/>
            <person name="Caufield P.W."/>
            <person name="Cui Y."/>
            <person name="Zhang H."/>
            <person name="O'Toole P.W."/>
        </authorList>
    </citation>
    <scope>NUCLEOTIDE SEQUENCE [LARGE SCALE GENOMIC DNA]</scope>
    <source>
        <strain evidence="6 7">DSM 15836</strain>
    </source>
</reference>
<dbReference type="PROSITE" id="PS51898">
    <property type="entry name" value="TYR_RECOMBINASE"/>
    <property type="match status" value="1"/>
</dbReference>
<name>A0ABR5PNJ8_9LACO</name>
<organism evidence="6 7">
    <name type="scientific">Ligilactobacillus acidipiscis DSM 15836</name>
    <dbReference type="NCBI Taxonomy" id="1423716"/>
    <lineage>
        <taxon>Bacteria</taxon>
        <taxon>Bacillati</taxon>
        <taxon>Bacillota</taxon>
        <taxon>Bacilli</taxon>
        <taxon>Lactobacillales</taxon>
        <taxon>Lactobacillaceae</taxon>
        <taxon>Ligilactobacillus</taxon>
    </lineage>
</organism>